<dbReference type="InterPro" id="IPR050680">
    <property type="entry name" value="YpeA/RimI_acetyltransf"/>
</dbReference>
<sequence length="370" mass="42954">MNKPQVAESLRECRNRRWKWLIEGKCGKFPALWQAFGSSVGQQSKIPALWQAFGLREKTVELCSRFNILPRKGSDFLMIIHSVDFKNRDEYRASFNRLAALVFGIEFEEWYQKGAWDDRYICHSIISDGRIIANASVSKLDLLINGERKRAIQIGTVMTHPEHRGKGLSKQLMEYILDNYEDACDLFFLFANSTALDFYPKFGFVSLPEHQFHLEVSIQHKDEVFSLDKLDVSSEEHWNFMKQMLRVRRPISQQFGITNNEGLFQFYALHVFPECLYYSRADDAIIVFEHDGELMHLYDIVSDKPVDMEALILRAARQQTRKIRFHFTPDQLIGQVAVEPFGKDEDVLFVKSLCKLGELPTFCVPKLAHA</sequence>
<dbReference type="CDD" id="cd04301">
    <property type="entry name" value="NAT_SF"/>
    <property type="match status" value="1"/>
</dbReference>
<dbReference type="Pfam" id="PF13527">
    <property type="entry name" value="Acetyltransf_9"/>
    <property type="match status" value="1"/>
</dbReference>
<keyword evidence="5" id="KW-1185">Reference proteome</keyword>
<dbReference type="GO" id="GO:0016746">
    <property type="term" value="F:acyltransferase activity"/>
    <property type="evidence" value="ECO:0007669"/>
    <property type="project" value="UniProtKB-KW"/>
</dbReference>
<keyword evidence="1 4" id="KW-0808">Transferase</keyword>
<evidence type="ECO:0000256" key="1">
    <source>
        <dbReference type="ARBA" id="ARBA00022679"/>
    </source>
</evidence>
<gene>
    <name evidence="4" type="ORF">K0T92_12435</name>
</gene>
<name>A0ABS7D6Q4_9BACL</name>
<organism evidence="4 5">
    <name type="scientific">Paenibacillus oenotherae</name>
    <dbReference type="NCBI Taxonomy" id="1435645"/>
    <lineage>
        <taxon>Bacteria</taxon>
        <taxon>Bacillati</taxon>
        <taxon>Bacillota</taxon>
        <taxon>Bacilli</taxon>
        <taxon>Bacillales</taxon>
        <taxon>Paenibacillaceae</taxon>
        <taxon>Paenibacillus</taxon>
    </lineage>
</organism>
<dbReference type="RefSeq" id="WP_219872794.1">
    <property type="nucleotide sequence ID" value="NZ_JAHZIJ010000007.1"/>
</dbReference>
<dbReference type="PANTHER" id="PTHR43420:SF31">
    <property type="entry name" value="ACETYLTRANSFERASE"/>
    <property type="match status" value="1"/>
</dbReference>
<dbReference type="InterPro" id="IPR016181">
    <property type="entry name" value="Acyl_CoA_acyltransferase"/>
</dbReference>
<evidence type="ECO:0000313" key="5">
    <source>
        <dbReference type="Proteomes" id="UP000812277"/>
    </source>
</evidence>
<evidence type="ECO:0000259" key="3">
    <source>
        <dbReference type="PROSITE" id="PS51186"/>
    </source>
</evidence>
<reference evidence="4 5" key="1">
    <citation type="submission" date="2021-07" db="EMBL/GenBank/DDBJ databases">
        <title>Paenibacillus radiodurans sp. nov., isolated from the southeastern edge of Tengger Desert.</title>
        <authorList>
            <person name="Zhang G."/>
        </authorList>
    </citation>
    <scope>NUCLEOTIDE SEQUENCE [LARGE SCALE GENOMIC DNA]</scope>
    <source>
        <strain evidence="4 5">DT7-4</strain>
    </source>
</reference>
<protein>
    <submittedName>
        <fullName evidence="4">GNAT family N-acetyltransferase</fullName>
        <ecNumber evidence="4">2.3.1.-</ecNumber>
    </submittedName>
</protein>
<evidence type="ECO:0000256" key="2">
    <source>
        <dbReference type="ARBA" id="ARBA00023315"/>
    </source>
</evidence>
<dbReference type="Gene3D" id="3.40.630.30">
    <property type="match status" value="1"/>
</dbReference>
<dbReference type="Proteomes" id="UP000812277">
    <property type="component" value="Unassembled WGS sequence"/>
</dbReference>
<feature type="domain" description="N-acetyltransferase" evidence="3">
    <location>
        <begin position="78"/>
        <end position="223"/>
    </location>
</feature>
<dbReference type="EMBL" id="JAHZIJ010000007">
    <property type="protein sequence ID" value="MBW7475560.1"/>
    <property type="molecule type" value="Genomic_DNA"/>
</dbReference>
<dbReference type="EC" id="2.3.1.-" evidence="4"/>
<accession>A0ABS7D6Q4</accession>
<dbReference type="InterPro" id="IPR000182">
    <property type="entry name" value="GNAT_dom"/>
</dbReference>
<proteinExistence type="predicted"/>
<evidence type="ECO:0000313" key="4">
    <source>
        <dbReference type="EMBL" id="MBW7475560.1"/>
    </source>
</evidence>
<keyword evidence="2 4" id="KW-0012">Acyltransferase</keyword>
<dbReference type="PROSITE" id="PS51186">
    <property type="entry name" value="GNAT"/>
    <property type="match status" value="1"/>
</dbReference>
<comment type="caution">
    <text evidence="4">The sequence shown here is derived from an EMBL/GenBank/DDBJ whole genome shotgun (WGS) entry which is preliminary data.</text>
</comment>
<dbReference type="PANTHER" id="PTHR43420">
    <property type="entry name" value="ACETYLTRANSFERASE"/>
    <property type="match status" value="1"/>
</dbReference>
<dbReference type="SUPFAM" id="SSF55729">
    <property type="entry name" value="Acyl-CoA N-acyltransferases (Nat)"/>
    <property type="match status" value="1"/>
</dbReference>